<dbReference type="AlphaFoldDB" id="A0AB35ILL4"/>
<accession>A0AB35ILL4</accession>
<gene>
    <name evidence="1" type="ORF">PM738_16635</name>
</gene>
<protein>
    <submittedName>
        <fullName evidence="1">Uncharacterized protein</fullName>
    </submittedName>
</protein>
<name>A0AB35ILL4_9FIRM</name>
<dbReference type="RefSeq" id="WP_009300945.1">
    <property type="nucleotide sequence ID" value="NZ_BAABXX010000002.1"/>
</dbReference>
<organism evidence="1 2">
    <name type="scientific">Thomasclavelia ramosa</name>
    <dbReference type="NCBI Taxonomy" id="1547"/>
    <lineage>
        <taxon>Bacteria</taxon>
        <taxon>Bacillati</taxon>
        <taxon>Bacillota</taxon>
        <taxon>Erysipelotrichia</taxon>
        <taxon>Erysipelotrichales</taxon>
        <taxon>Coprobacillaceae</taxon>
        <taxon>Thomasclavelia</taxon>
    </lineage>
</organism>
<evidence type="ECO:0000313" key="2">
    <source>
        <dbReference type="Proteomes" id="UP001211987"/>
    </source>
</evidence>
<evidence type="ECO:0000313" key="1">
    <source>
        <dbReference type="EMBL" id="MDB7085436.1"/>
    </source>
</evidence>
<sequence length="143" mass="16528">MKEIKSIIYETVDGTLFTDKKEAEKHEKRLLGRRFFRVYAHPDLTEGRHDAQPIGYIMVDAENLSYGNGPISDNICEDYAEAWCELYICSRKYSFAACSFHRGGPFHNWKVEQISEFNLTDIKNSSDNYLGSVDENGFHSFIK</sequence>
<dbReference type="EMBL" id="JAQLKE010000040">
    <property type="protein sequence ID" value="MDB7085436.1"/>
    <property type="molecule type" value="Genomic_DNA"/>
</dbReference>
<dbReference type="Proteomes" id="UP001211987">
    <property type="component" value="Unassembled WGS sequence"/>
</dbReference>
<reference evidence="1" key="1">
    <citation type="submission" date="2023-01" db="EMBL/GenBank/DDBJ databases">
        <title>Human gut microbiome strain richness.</title>
        <authorList>
            <person name="Chen-Liaw A."/>
        </authorList>
    </citation>
    <scope>NUCLEOTIDE SEQUENCE</scope>
    <source>
        <strain evidence="1">1001217st2_G6_1001217B_191108</strain>
    </source>
</reference>
<comment type="caution">
    <text evidence="1">The sequence shown here is derived from an EMBL/GenBank/DDBJ whole genome shotgun (WGS) entry which is preliminary data.</text>
</comment>
<proteinExistence type="predicted"/>